<comment type="caution">
    <text evidence="1">The sequence shown here is derived from an EMBL/GenBank/DDBJ whole genome shotgun (WGS) entry which is preliminary data.</text>
</comment>
<evidence type="ECO:0000313" key="1">
    <source>
        <dbReference type="EMBL" id="RRJ83677.1"/>
    </source>
</evidence>
<reference evidence="1 2" key="1">
    <citation type="submission" date="2018-08" db="EMBL/GenBank/DDBJ databases">
        <authorList>
            <person name="Khan S.A."/>
        </authorList>
    </citation>
    <scope>NUCLEOTIDE SEQUENCE [LARGE SCALE GENOMIC DNA]</scope>
    <source>
        <strain evidence="1 2">GTF-13</strain>
    </source>
</reference>
<dbReference type="Proteomes" id="UP000280792">
    <property type="component" value="Unassembled WGS sequence"/>
</dbReference>
<accession>A0A3P3VMV7</accession>
<keyword evidence="2" id="KW-1185">Reference proteome</keyword>
<evidence type="ECO:0000313" key="2">
    <source>
        <dbReference type="Proteomes" id="UP000280792"/>
    </source>
</evidence>
<sequence length="83" mass="8382">MPTYDYQCEVNQRVVEVRHGMGEQLSTWQELCECAGIEVGDTPADAPVHKLANGGQVVQSASLGSGPACGAGGGGCGGCPMAS</sequence>
<protein>
    <submittedName>
        <fullName evidence="1">Zinc ribbon domain-containing protein</fullName>
    </submittedName>
</protein>
<reference evidence="1 2" key="2">
    <citation type="submission" date="2018-12" db="EMBL/GenBank/DDBJ databases">
        <title>Simiduia agarivorans gen. nov., sp. nov., a marine, agarolytic bacterium isolated from shallow coastal water from Keelung, Taiwan.</title>
        <authorList>
            <person name="Shieh W.Y."/>
        </authorList>
    </citation>
    <scope>NUCLEOTIDE SEQUENCE [LARGE SCALE GENOMIC DNA]</scope>
    <source>
        <strain evidence="1 2">GTF-13</strain>
    </source>
</reference>
<dbReference type="RefSeq" id="WP_125013871.1">
    <property type="nucleotide sequence ID" value="NZ_QWEZ01000001.1"/>
</dbReference>
<gene>
    <name evidence="1" type="ORF">D0544_00710</name>
</gene>
<name>A0A3P3VMV7_9GAMM</name>
<dbReference type="AlphaFoldDB" id="A0A3P3VMV7"/>
<organism evidence="1 2">
    <name type="scientific">Aestuariirhabdus litorea</name>
    <dbReference type="NCBI Taxonomy" id="2528527"/>
    <lineage>
        <taxon>Bacteria</taxon>
        <taxon>Pseudomonadati</taxon>
        <taxon>Pseudomonadota</taxon>
        <taxon>Gammaproteobacteria</taxon>
        <taxon>Oceanospirillales</taxon>
        <taxon>Aestuariirhabdaceae</taxon>
        <taxon>Aestuariirhabdus</taxon>
    </lineage>
</organism>
<dbReference type="EMBL" id="QWEZ01000001">
    <property type="protein sequence ID" value="RRJ83677.1"/>
    <property type="molecule type" value="Genomic_DNA"/>
</dbReference>
<proteinExistence type="predicted"/>